<dbReference type="PROSITE" id="PS51318">
    <property type="entry name" value="TAT"/>
    <property type="match status" value="1"/>
</dbReference>
<comment type="caution">
    <text evidence="1">The sequence shown here is derived from an EMBL/GenBank/DDBJ whole genome shotgun (WGS) entry which is preliminary data.</text>
</comment>
<gene>
    <name evidence="1" type="ORF">GOB87_15220</name>
</gene>
<evidence type="ECO:0000313" key="2">
    <source>
        <dbReference type="Proteomes" id="UP000597459"/>
    </source>
</evidence>
<dbReference type="AlphaFoldDB" id="A0A967BAR7"/>
<dbReference type="RefSeq" id="WP_166318789.1">
    <property type="nucleotide sequence ID" value="NZ_WOTH01000059.1"/>
</dbReference>
<dbReference type="Proteomes" id="UP000597459">
    <property type="component" value="Unassembled WGS sequence"/>
</dbReference>
<name>A0A967BAR7_9PROT</name>
<protein>
    <submittedName>
        <fullName evidence="1">Sorbitol dehydrogenase</fullName>
    </submittedName>
</protein>
<reference evidence="1" key="1">
    <citation type="submission" date="2019-11" db="EMBL/GenBank/DDBJ databases">
        <title>Description of new Acetobacter species.</title>
        <authorList>
            <person name="Cleenwerck I."/>
            <person name="Sombolestani A.S."/>
        </authorList>
    </citation>
    <scope>NUCLEOTIDE SEQUENCE</scope>
    <source>
        <strain evidence="1">LMG 1626</strain>
    </source>
</reference>
<dbReference type="InterPro" id="IPR024651">
    <property type="entry name" value="FAD-SLDH_ssu"/>
</dbReference>
<proteinExistence type="predicted"/>
<dbReference type="Pfam" id="PF12318">
    <property type="entry name" value="FAD-SLDH"/>
    <property type="match status" value="1"/>
</dbReference>
<dbReference type="InterPro" id="IPR006311">
    <property type="entry name" value="TAT_signal"/>
</dbReference>
<dbReference type="EMBL" id="WOTH01000059">
    <property type="protein sequence ID" value="NHO55271.1"/>
    <property type="molecule type" value="Genomic_DNA"/>
</dbReference>
<keyword evidence="2" id="KW-1185">Reference proteome</keyword>
<organism evidence="1 2">
    <name type="scientific">Acetobacter estunensis</name>
    <dbReference type="NCBI Taxonomy" id="104097"/>
    <lineage>
        <taxon>Bacteria</taxon>
        <taxon>Pseudomonadati</taxon>
        <taxon>Pseudomonadota</taxon>
        <taxon>Alphaproteobacteria</taxon>
        <taxon>Acetobacterales</taxon>
        <taxon>Acetobacteraceae</taxon>
        <taxon>Acetobacter</taxon>
    </lineage>
</organism>
<accession>A0A967BAR7</accession>
<sequence>MATDRNDQPPSGWCASPNAIRLRSALRLSRRNTLMGVAAGAALGGSAWADAPGTSVTPSAPLMAPDHFMALSRRLTDRPALDARIGAALLDELLKVDAKRPQQLRKLHALMEKTRPKSGSAFAREAEKADPAFRDVIREILAGWYRGVANGRVVVYRSALMFDITKDAIFPKTYAAGGPFYWTSKPPEVAPPTGTPALPPIKLVIEPT</sequence>
<evidence type="ECO:0000313" key="1">
    <source>
        <dbReference type="EMBL" id="NHO55271.1"/>
    </source>
</evidence>